<evidence type="ECO:0000313" key="2">
    <source>
        <dbReference type="EMBL" id="GGY06052.1"/>
    </source>
</evidence>
<comment type="caution">
    <text evidence="2">The sequence shown here is derived from an EMBL/GenBank/DDBJ whole genome shotgun (WGS) entry which is preliminary data.</text>
</comment>
<proteinExistence type="predicted"/>
<feature type="transmembrane region" description="Helical" evidence="1">
    <location>
        <begin position="56"/>
        <end position="77"/>
    </location>
</feature>
<name>A0A918NYS3_9ACTN</name>
<keyword evidence="1" id="KW-0812">Transmembrane</keyword>
<keyword evidence="3" id="KW-1185">Reference proteome</keyword>
<dbReference type="Proteomes" id="UP000619244">
    <property type="component" value="Unassembled WGS sequence"/>
</dbReference>
<keyword evidence="1" id="KW-1133">Transmembrane helix</keyword>
<accession>A0A918NYS3</accession>
<sequence length="104" mass="10999">MCDAEGVRLGIATGRSRWRLRRAIGKADANAARGVPGPRVSRAARAHLGRAPGRGFVVRTALVFLLPTVAGSLYVAAVRRIGGQWVSPAVTGEPARPLGITIYR</sequence>
<keyword evidence="1" id="KW-0472">Membrane</keyword>
<dbReference type="AlphaFoldDB" id="A0A918NYS3"/>
<evidence type="ECO:0000313" key="3">
    <source>
        <dbReference type="Proteomes" id="UP000619244"/>
    </source>
</evidence>
<evidence type="ECO:0000256" key="1">
    <source>
        <dbReference type="SAM" id="Phobius"/>
    </source>
</evidence>
<dbReference type="EMBL" id="BMVU01000057">
    <property type="protein sequence ID" value="GGY06052.1"/>
    <property type="molecule type" value="Genomic_DNA"/>
</dbReference>
<organism evidence="2 3">
    <name type="scientific">Streptomyces minutiscleroticus</name>
    <dbReference type="NCBI Taxonomy" id="68238"/>
    <lineage>
        <taxon>Bacteria</taxon>
        <taxon>Bacillati</taxon>
        <taxon>Actinomycetota</taxon>
        <taxon>Actinomycetes</taxon>
        <taxon>Kitasatosporales</taxon>
        <taxon>Streptomycetaceae</taxon>
        <taxon>Streptomyces</taxon>
    </lineage>
</organism>
<reference evidence="2" key="2">
    <citation type="submission" date="2020-09" db="EMBL/GenBank/DDBJ databases">
        <authorList>
            <person name="Sun Q."/>
            <person name="Ohkuma M."/>
        </authorList>
    </citation>
    <scope>NUCLEOTIDE SEQUENCE</scope>
    <source>
        <strain evidence="2">JCM 4790</strain>
    </source>
</reference>
<protein>
    <submittedName>
        <fullName evidence="2">Uncharacterized protein</fullName>
    </submittedName>
</protein>
<gene>
    <name evidence="2" type="ORF">GCM10010358_69300</name>
</gene>
<reference evidence="2" key="1">
    <citation type="journal article" date="2014" name="Int. J. Syst. Evol. Microbiol.">
        <title>Complete genome sequence of Corynebacterium casei LMG S-19264T (=DSM 44701T), isolated from a smear-ripened cheese.</title>
        <authorList>
            <consortium name="US DOE Joint Genome Institute (JGI-PGF)"/>
            <person name="Walter F."/>
            <person name="Albersmeier A."/>
            <person name="Kalinowski J."/>
            <person name="Ruckert C."/>
        </authorList>
    </citation>
    <scope>NUCLEOTIDE SEQUENCE</scope>
    <source>
        <strain evidence="2">JCM 4790</strain>
    </source>
</reference>